<comment type="subcellular location">
    <subcellularLocation>
        <location evidence="2">Endomembrane system</location>
        <topology evidence="2">Single-pass type IV membrane protein</topology>
    </subcellularLocation>
</comment>
<proteinExistence type="inferred from homology"/>
<evidence type="ECO:0000256" key="5">
    <source>
        <dbReference type="SAM" id="Phobius"/>
    </source>
</evidence>
<dbReference type="Gene3D" id="1.20.5.110">
    <property type="match status" value="1"/>
</dbReference>
<evidence type="ECO:0000256" key="1">
    <source>
        <dbReference type="ARBA" id="ARBA00008025"/>
    </source>
</evidence>
<feature type="domain" description="V-SNARE coiled-coil homology" evidence="6">
    <location>
        <begin position="12"/>
        <end position="72"/>
    </location>
</feature>
<accession>A0A7M4DUX1</accession>
<reference evidence="7" key="1">
    <citation type="submission" date="2025-08" db="UniProtKB">
        <authorList>
            <consortium name="Ensembl"/>
        </authorList>
    </citation>
    <scope>IDENTIFICATION</scope>
</reference>
<evidence type="ECO:0000259" key="6">
    <source>
        <dbReference type="PROSITE" id="PS50892"/>
    </source>
</evidence>
<dbReference type="InterPro" id="IPR001388">
    <property type="entry name" value="Synaptobrevin-like"/>
</dbReference>
<gene>
    <name evidence="7" type="primary">VAMP5</name>
</gene>
<dbReference type="Proteomes" id="UP000594220">
    <property type="component" value="Unplaced"/>
</dbReference>
<feature type="transmembrane region" description="Helical" evidence="5">
    <location>
        <begin position="78"/>
        <end position="99"/>
    </location>
</feature>
<dbReference type="SUPFAM" id="SSF58038">
    <property type="entry name" value="SNARE fusion complex"/>
    <property type="match status" value="1"/>
</dbReference>
<dbReference type="PRINTS" id="PR00219">
    <property type="entry name" value="SYNAPTOBREVN"/>
</dbReference>
<dbReference type="CDD" id="cd15872">
    <property type="entry name" value="R-SNARE_VAMP5"/>
    <property type="match status" value="1"/>
</dbReference>
<dbReference type="PROSITE" id="PS50892">
    <property type="entry name" value="V_SNARE"/>
    <property type="match status" value="1"/>
</dbReference>
<dbReference type="InterPro" id="IPR042855">
    <property type="entry name" value="V_SNARE_CC"/>
</dbReference>
<dbReference type="GeneTree" id="ENSGT00730000111371"/>
<protein>
    <submittedName>
        <fullName evidence="7">Vesicle associated membrane protein 5</fullName>
    </submittedName>
</protein>
<evidence type="ECO:0000256" key="2">
    <source>
        <dbReference type="ARBA" id="ARBA00046280"/>
    </source>
</evidence>
<dbReference type="GO" id="GO:0030659">
    <property type="term" value="C:cytoplasmic vesicle membrane"/>
    <property type="evidence" value="ECO:0007669"/>
    <property type="project" value="Ensembl"/>
</dbReference>
<evidence type="ECO:0000313" key="7">
    <source>
        <dbReference type="Ensembl" id="ENSCPRP00005000201.1"/>
    </source>
</evidence>
<reference evidence="7" key="2">
    <citation type="submission" date="2025-09" db="UniProtKB">
        <authorList>
            <consortium name="Ensembl"/>
        </authorList>
    </citation>
    <scope>IDENTIFICATION</scope>
</reference>
<dbReference type="Pfam" id="PF00957">
    <property type="entry name" value="Synaptobrevin"/>
    <property type="match status" value="1"/>
</dbReference>
<dbReference type="AlphaFoldDB" id="A0A7M4DUX1"/>
<dbReference type="GO" id="GO:0048471">
    <property type="term" value="C:perinuclear region of cytoplasm"/>
    <property type="evidence" value="ECO:0007669"/>
    <property type="project" value="Ensembl"/>
</dbReference>
<keyword evidence="5" id="KW-0812">Transmembrane</keyword>
<keyword evidence="8" id="KW-1185">Reference proteome</keyword>
<organism evidence="7 8">
    <name type="scientific">Crocodylus porosus</name>
    <name type="common">Saltwater crocodile</name>
    <name type="synonym">Estuarine crocodile</name>
    <dbReference type="NCBI Taxonomy" id="8502"/>
    <lineage>
        <taxon>Eukaryota</taxon>
        <taxon>Metazoa</taxon>
        <taxon>Chordata</taxon>
        <taxon>Craniata</taxon>
        <taxon>Vertebrata</taxon>
        <taxon>Euteleostomi</taxon>
        <taxon>Archelosauria</taxon>
        <taxon>Archosauria</taxon>
        <taxon>Crocodylia</taxon>
        <taxon>Longirostres</taxon>
        <taxon>Crocodylidae</taxon>
        <taxon>Crocodylus</taxon>
    </lineage>
</organism>
<sequence>MPGAWAGLGGKEVTQCQQEAEEVTQIMLDNYSKVLDREGKLQDLDSRAEELLDMSTTFSKTSKTLAQKKRWEDKKLRLVLAGVAVGVLVVIILAVALSLSLPGAGTQVSGQAEVRASDPINGSN</sequence>
<dbReference type="GO" id="GO:0009986">
    <property type="term" value="C:cell surface"/>
    <property type="evidence" value="ECO:0007669"/>
    <property type="project" value="Ensembl"/>
</dbReference>
<dbReference type="OMA" id="VRCRIYL"/>
<keyword evidence="5" id="KW-1133">Transmembrane helix</keyword>
<evidence type="ECO:0000256" key="3">
    <source>
        <dbReference type="PROSITE-ProRule" id="PRU00290"/>
    </source>
</evidence>
<dbReference type="PANTHER" id="PTHR47462:SF1">
    <property type="entry name" value="VESICLE-ASSOCIATED MEMBRANE PROTEIN 5"/>
    <property type="match status" value="1"/>
</dbReference>
<dbReference type="GO" id="GO:0007519">
    <property type="term" value="P:skeletal muscle tissue development"/>
    <property type="evidence" value="ECO:0007669"/>
    <property type="project" value="Ensembl"/>
</dbReference>
<dbReference type="InterPro" id="IPR042166">
    <property type="entry name" value="Vamp5"/>
</dbReference>
<dbReference type="GO" id="GO:0005770">
    <property type="term" value="C:late endosome"/>
    <property type="evidence" value="ECO:0007669"/>
    <property type="project" value="Ensembl"/>
</dbReference>
<dbReference type="InterPro" id="IPR042581">
    <property type="entry name" value="VAMP5_R-SNARE"/>
</dbReference>
<evidence type="ECO:0000256" key="4">
    <source>
        <dbReference type="SAM" id="MobiDB-lite"/>
    </source>
</evidence>
<dbReference type="GO" id="GO:0005886">
    <property type="term" value="C:plasma membrane"/>
    <property type="evidence" value="ECO:0007669"/>
    <property type="project" value="Ensembl"/>
</dbReference>
<keyword evidence="5" id="KW-0472">Membrane</keyword>
<dbReference type="Ensembl" id="ENSCPRT00005000264.1">
    <property type="protein sequence ID" value="ENSCPRP00005000201.1"/>
    <property type="gene ID" value="ENSCPRG00005000186.1"/>
</dbReference>
<dbReference type="GO" id="GO:0014704">
    <property type="term" value="C:intercalated disc"/>
    <property type="evidence" value="ECO:0007669"/>
    <property type="project" value="Ensembl"/>
</dbReference>
<dbReference type="PANTHER" id="PTHR47462">
    <property type="entry name" value="VESICLE-ASSOCIATED MEMBRANE PROTEIN 5"/>
    <property type="match status" value="1"/>
</dbReference>
<evidence type="ECO:0000313" key="8">
    <source>
        <dbReference type="Proteomes" id="UP000594220"/>
    </source>
</evidence>
<comment type="similarity">
    <text evidence="1">Belongs to the synaptobrevin family.</text>
</comment>
<dbReference type="GO" id="GO:0043001">
    <property type="term" value="P:Golgi to plasma membrane protein transport"/>
    <property type="evidence" value="ECO:0007669"/>
    <property type="project" value="Ensembl"/>
</dbReference>
<feature type="region of interest" description="Disordered" evidence="4">
    <location>
        <begin position="103"/>
        <end position="124"/>
    </location>
</feature>
<name>A0A7M4DUX1_CROPO</name>
<keyword evidence="3" id="KW-0175">Coiled coil</keyword>